<dbReference type="EMBL" id="JAKWBI020000800">
    <property type="protein sequence ID" value="KAJ2892460.1"/>
    <property type="molecule type" value="Genomic_DNA"/>
</dbReference>
<sequence>MDGQRSIVFHNDSGRDGDYALFMAFPHIHCEDNGAMHTAAWISRYVPDGAHEQIDVDDEIYAWHATQDGSFDLGAVIEEGTSSPVVLGTKKAHGSSFSTTLRRGENKLVPQPNAAPNEQFEIHAQPRPSGQELIGVGKRGDDGSVVPVVALQATPSFSYGISPQARLYMARFDNGIRVGELVDLRARWKKACIDFSSRSARGHAQAIVTAKETGRFEVSYRDPVPAKPSLQRILSTTPSVGALARQGVDRWSGSISWPDTSSTTAVIQGSGMVIEALGSKYRWSVNTSQTDNGGVRMKVSFWLGEGRQPDYLYEQDWKNAVRGLGDQKEVELMDLGCFPTTPYGSFSRLPVFSR</sequence>
<protein>
    <submittedName>
        <fullName evidence="1">Uncharacterized protein</fullName>
    </submittedName>
</protein>
<name>A0AAD5RGN1_9PEZI</name>
<evidence type="ECO:0000313" key="1">
    <source>
        <dbReference type="EMBL" id="KAJ2892460.1"/>
    </source>
</evidence>
<keyword evidence="2" id="KW-1185">Reference proteome</keyword>
<organism evidence="1 2">
    <name type="scientific">Zalerion maritima</name>
    <dbReference type="NCBI Taxonomy" id="339359"/>
    <lineage>
        <taxon>Eukaryota</taxon>
        <taxon>Fungi</taxon>
        <taxon>Dikarya</taxon>
        <taxon>Ascomycota</taxon>
        <taxon>Pezizomycotina</taxon>
        <taxon>Sordariomycetes</taxon>
        <taxon>Lulworthiomycetidae</taxon>
        <taxon>Lulworthiales</taxon>
        <taxon>Lulworthiaceae</taxon>
        <taxon>Zalerion</taxon>
    </lineage>
</organism>
<gene>
    <name evidence="1" type="ORF">MKZ38_009850</name>
</gene>
<evidence type="ECO:0000313" key="2">
    <source>
        <dbReference type="Proteomes" id="UP001201980"/>
    </source>
</evidence>
<reference evidence="1" key="1">
    <citation type="submission" date="2022-07" db="EMBL/GenBank/DDBJ databases">
        <title>Draft genome sequence of Zalerion maritima ATCC 34329, a (micro)plastics degrading marine fungus.</title>
        <authorList>
            <person name="Paco A."/>
            <person name="Goncalves M.F.M."/>
            <person name="Rocha-Santos T.A.P."/>
            <person name="Alves A."/>
        </authorList>
    </citation>
    <scope>NUCLEOTIDE SEQUENCE</scope>
    <source>
        <strain evidence="1">ATCC 34329</strain>
    </source>
</reference>
<accession>A0AAD5RGN1</accession>
<proteinExistence type="predicted"/>
<comment type="caution">
    <text evidence="1">The sequence shown here is derived from an EMBL/GenBank/DDBJ whole genome shotgun (WGS) entry which is preliminary data.</text>
</comment>
<dbReference type="Proteomes" id="UP001201980">
    <property type="component" value="Unassembled WGS sequence"/>
</dbReference>
<dbReference type="AlphaFoldDB" id="A0AAD5RGN1"/>